<evidence type="ECO:0000313" key="3">
    <source>
        <dbReference type="Proteomes" id="UP000076586"/>
    </source>
</evidence>
<reference evidence="3" key="2">
    <citation type="journal article" date="2017" name="Genome Announc.">
        <title>Draft genome sequence of Paludibacter jiangxiensis NM7(T), a propionate-producing fermentative bacterium.</title>
        <authorList>
            <person name="Qiu Y.-L."/>
            <person name="Tourlousse D.M."/>
            <person name="Matsuura N."/>
            <person name="Ohashi A."/>
            <person name="Sekiguchi Y."/>
        </authorList>
    </citation>
    <scope>NUCLEOTIDE SEQUENCE [LARGE SCALE GENOMIC DNA]</scope>
    <source>
        <strain evidence="3">NM7</strain>
    </source>
</reference>
<dbReference type="EMBL" id="BDCR01000001">
    <property type="protein sequence ID" value="GAT61627.1"/>
    <property type="molecule type" value="Genomic_DNA"/>
</dbReference>
<dbReference type="Proteomes" id="UP000076586">
    <property type="component" value="Unassembled WGS sequence"/>
</dbReference>
<organism evidence="2 3">
    <name type="scientific">Paludibacter jiangxiensis</name>
    <dbReference type="NCBI Taxonomy" id="681398"/>
    <lineage>
        <taxon>Bacteria</taxon>
        <taxon>Pseudomonadati</taxon>
        <taxon>Bacteroidota</taxon>
        <taxon>Bacteroidia</taxon>
        <taxon>Bacteroidales</taxon>
        <taxon>Paludibacteraceae</taxon>
        <taxon>Paludibacter</taxon>
    </lineage>
</organism>
<keyword evidence="3" id="KW-1185">Reference proteome</keyword>
<evidence type="ECO:0000313" key="2">
    <source>
        <dbReference type="EMBL" id="GAT61627.1"/>
    </source>
</evidence>
<accession>A0A161LCY3</accession>
<reference evidence="3" key="1">
    <citation type="submission" date="2016-04" db="EMBL/GenBank/DDBJ databases">
        <title>Draft genome sequence of Paludibacter jiangxiensis strain NM7.</title>
        <authorList>
            <person name="Qiu Y."/>
            <person name="Matsuura N."/>
            <person name="Ohashi A."/>
            <person name="Tourlousse M.D."/>
            <person name="Sekiguchi Y."/>
        </authorList>
    </citation>
    <scope>NUCLEOTIDE SEQUENCE [LARGE SCALE GENOMIC DNA]</scope>
    <source>
        <strain evidence="3">NM7</strain>
    </source>
</reference>
<keyword evidence="1" id="KW-0472">Membrane</keyword>
<sequence length="128" mass="13786">MPVVPGMFTPAAIVAPLKSSVASFGIASRMALKSRASMVPVTARSVTAVNYILASAAKCPAVVVTVWLSVACATKKRHKKNKRVKVFLILVVYCLHFSAKANLSDDAIVILFFEHSEPVVHIDPYGFV</sequence>
<gene>
    <name evidence="2" type="ORF">PJIAN_1207</name>
</gene>
<feature type="transmembrane region" description="Helical" evidence="1">
    <location>
        <begin position="48"/>
        <end position="74"/>
    </location>
</feature>
<dbReference type="AlphaFoldDB" id="A0A161LCY3"/>
<name>A0A161LCY3_9BACT</name>
<dbReference type="STRING" id="681398.PJIAN_1207"/>
<proteinExistence type="predicted"/>
<keyword evidence="1" id="KW-0812">Transmembrane</keyword>
<evidence type="ECO:0000256" key="1">
    <source>
        <dbReference type="SAM" id="Phobius"/>
    </source>
</evidence>
<comment type="caution">
    <text evidence="2">The sequence shown here is derived from an EMBL/GenBank/DDBJ whole genome shotgun (WGS) entry which is preliminary data.</text>
</comment>
<keyword evidence="1" id="KW-1133">Transmembrane helix</keyword>
<protein>
    <submittedName>
        <fullName evidence="2">Uncharacterized protein</fullName>
    </submittedName>
</protein>